<dbReference type="Proteomes" id="UP000516444">
    <property type="component" value="Chromosome"/>
</dbReference>
<protein>
    <recommendedName>
        <fullName evidence="4">S1 motif domain-containing protein</fullName>
    </recommendedName>
</protein>
<evidence type="ECO:0000313" key="6">
    <source>
        <dbReference type="Proteomes" id="UP000516444"/>
    </source>
</evidence>
<keyword evidence="6" id="KW-1185">Reference proteome</keyword>
<dbReference type="InterPro" id="IPR003029">
    <property type="entry name" value="S1_domain"/>
</dbReference>
<dbReference type="Pfam" id="PF00575">
    <property type="entry name" value="S1"/>
    <property type="match status" value="2"/>
</dbReference>
<gene>
    <name evidence="5" type="ORF">GCM10017557_51050</name>
</gene>
<evidence type="ECO:0000313" key="5">
    <source>
        <dbReference type="EMBL" id="BCL30246.1"/>
    </source>
</evidence>
<sequence>MPHQIPPGRVQTGDVLRGKISGIEDFGVFVDMGGFEGLIDRLEISWNRIEDHSRFLSVGQEVAVLVLNAVTERGPMALSLKALDPDPMREFAREKLGREVSGTVTEIGPIGAFVRVDVDLDADLVGLVLGRRPNGESEPSRKELQVGDDVSVTVLGVNVHKRQISLAVCGEGEGRRG</sequence>
<dbReference type="PANTHER" id="PTHR10724:SF7">
    <property type="entry name" value="SMALL RIBOSOMAL SUBUNIT PROTEIN BS1C"/>
    <property type="match status" value="1"/>
</dbReference>
<dbReference type="GO" id="GO:0003735">
    <property type="term" value="F:structural constituent of ribosome"/>
    <property type="evidence" value="ECO:0007669"/>
    <property type="project" value="TreeGrafter"/>
</dbReference>
<organism evidence="5 6">
    <name type="scientific">Streptomyces aurantiacus</name>
    <dbReference type="NCBI Taxonomy" id="47760"/>
    <lineage>
        <taxon>Bacteria</taxon>
        <taxon>Bacillati</taxon>
        <taxon>Actinomycetota</taxon>
        <taxon>Actinomycetes</taxon>
        <taxon>Kitasatosporales</taxon>
        <taxon>Streptomycetaceae</taxon>
        <taxon>Streptomyces</taxon>
        <taxon>Streptomyces aurantiacus group</taxon>
    </lineage>
</organism>
<evidence type="ECO:0000256" key="3">
    <source>
        <dbReference type="ARBA" id="ARBA00023274"/>
    </source>
</evidence>
<dbReference type="InterPro" id="IPR050437">
    <property type="entry name" value="Ribos_protein_bS1-like"/>
</dbReference>
<evidence type="ECO:0000259" key="4">
    <source>
        <dbReference type="PROSITE" id="PS50126"/>
    </source>
</evidence>
<dbReference type="GO" id="GO:0022627">
    <property type="term" value="C:cytosolic small ribosomal subunit"/>
    <property type="evidence" value="ECO:0007669"/>
    <property type="project" value="TreeGrafter"/>
</dbReference>
<feature type="domain" description="S1 motif" evidence="4">
    <location>
        <begin position="97"/>
        <end position="169"/>
    </location>
</feature>
<evidence type="ECO:0000256" key="2">
    <source>
        <dbReference type="ARBA" id="ARBA00022980"/>
    </source>
</evidence>
<dbReference type="PROSITE" id="PS50126">
    <property type="entry name" value="S1"/>
    <property type="match status" value="2"/>
</dbReference>
<dbReference type="AlphaFoldDB" id="A0A7G1P8R3"/>
<dbReference type="SMART" id="SM00316">
    <property type="entry name" value="S1"/>
    <property type="match status" value="2"/>
</dbReference>
<evidence type="ECO:0000256" key="1">
    <source>
        <dbReference type="ARBA" id="ARBA00006767"/>
    </source>
</evidence>
<reference evidence="5 6" key="1">
    <citation type="journal article" date="2014" name="Int. J. Syst. Evol. Microbiol.">
        <title>Complete genome sequence of Corynebacterium casei LMG S-19264T (=DSM 44701T), isolated from a smear-ripened cheese.</title>
        <authorList>
            <consortium name="US DOE Joint Genome Institute (JGI-PGF)"/>
            <person name="Walter F."/>
            <person name="Albersmeier A."/>
            <person name="Kalinowski J."/>
            <person name="Ruckert C."/>
        </authorList>
    </citation>
    <scope>NUCLEOTIDE SEQUENCE [LARGE SCALE GENOMIC DNA]</scope>
    <source>
        <strain evidence="5 6">JCM 4677</strain>
    </source>
</reference>
<dbReference type="PANTHER" id="PTHR10724">
    <property type="entry name" value="30S RIBOSOMAL PROTEIN S1"/>
    <property type="match status" value="1"/>
</dbReference>
<keyword evidence="3" id="KW-0687">Ribonucleoprotein</keyword>
<dbReference type="EMBL" id="AP023440">
    <property type="protein sequence ID" value="BCL30246.1"/>
    <property type="molecule type" value="Genomic_DNA"/>
</dbReference>
<keyword evidence="2" id="KW-0689">Ribosomal protein</keyword>
<name>A0A7G1P8R3_9ACTN</name>
<dbReference type="Gene3D" id="2.40.50.140">
    <property type="entry name" value="Nucleic acid-binding proteins"/>
    <property type="match status" value="2"/>
</dbReference>
<dbReference type="GO" id="GO:0003729">
    <property type="term" value="F:mRNA binding"/>
    <property type="evidence" value="ECO:0007669"/>
    <property type="project" value="TreeGrafter"/>
</dbReference>
<dbReference type="InterPro" id="IPR012340">
    <property type="entry name" value="NA-bd_OB-fold"/>
</dbReference>
<accession>A0A7G1P8R3</accession>
<dbReference type="GO" id="GO:0006412">
    <property type="term" value="P:translation"/>
    <property type="evidence" value="ECO:0007669"/>
    <property type="project" value="TreeGrafter"/>
</dbReference>
<dbReference type="KEGG" id="sgm:GCM10017557_51050"/>
<dbReference type="SUPFAM" id="SSF50249">
    <property type="entry name" value="Nucleic acid-binding proteins"/>
    <property type="match status" value="2"/>
</dbReference>
<comment type="similarity">
    <text evidence="1">Belongs to the bacterial ribosomal protein bS1 family.</text>
</comment>
<proteinExistence type="inferred from homology"/>
<feature type="domain" description="S1 motif" evidence="4">
    <location>
        <begin position="13"/>
        <end position="81"/>
    </location>
</feature>